<organism evidence="2 3">
    <name type="scientific">Mytilus coruscus</name>
    <name type="common">Sea mussel</name>
    <dbReference type="NCBI Taxonomy" id="42192"/>
    <lineage>
        <taxon>Eukaryota</taxon>
        <taxon>Metazoa</taxon>
        <taxon>Spiralia</taxon>
        <taxon>Lophotrochozoa</taxon>
        <taxon>Mollusca</taxon>
        <taxon>Bivalvia</taxon>
        <taxon>Autobranchia</taxon>
        <taxon>Pteriomorphia</taxon>
        <taxon>Mytilida</taxon>
        <taxon>Mytiloidea</taxon>
        <taxon>Mytilidae</taxon>
        <taxon>Mytilinae</taxon>
        <taxon>Mytilus</taxon>
    </lineage>
</organism>
<name>A0A6J8ARK8_MYTCO</name>
<reference evidence="2 3" key="1">
    <citation type="submission" date="2020-06" db="EMBL/GenBank/DDBJ databases">
        <authorList>
            <person name="Li R."/>
            <person name="Bekaert M."/>
        </authorList>
    </citation>
    <scope>NUCLEOTIDE SEQUENCE [LARGE SCALE GENOMIC DNA]</scope>
    <source>
        <strain evidence="3">wild</strain>
    </source>
</reference>
<feature type="compositionally biased region" description="Basic residues" evidence="1">
    <location>
        <begin position="106"/>
        <end position="120"/>
    </location>
</feature>
<feature type="region of interest" description="Disordered" evidence="1">
    <location>
        <begin position="67"/>
        <end position="124"/>
    </location>
</feature>
<keyword evidence="3" id="KW-1185">Reference proteome</keyword>
<dbReference type="Proteomes" id="UP000507470">
    <property type="component" value="Unassembled WGS sequence"/>
</dbReference>
<dbReference type="AlphaFoldDB" id="A0A6J8ARK8"/>
<evidence type="ECO:0000256" key="1">
    <source>
        <dbReference type="SAM" id="MobiDB-lite"/>
    </source>
</evidence>
<protein>
    <submittedName>
        <fullName evidence="2">Uncharacterized protein</fullName>
    </submittedName>
</protein>
<evidence type="ECO:0000313" key="2">
    <source>
        <dbReference type="EMBL" id="CAC5370890.1"/>
    </source>
</evidence>
<accession>A0A6J8ARK8</accession>
<evidence type="ECO:0000313" key="3">
    <source>
        <dbReference type="Proteomes" id="UP000507470"/>
    </source>
</evidence>
<dbReference type="EMBL" id="CACVKT020001740">
    <property type="protein sequence ID" value="CAC5370890.1"/>
    <property type="molecule type" value="Genomic_DNA"/>
</dbReference>
<proteinExistence type="predicted"/>
<gene>
    <name evidence="2" type="ORF">MCOR_9543</name>
</gene>
<sequence>MKIELRPGVRHGNADSMSRLVTHDGGFCQQCEMPLSYEYDGPTETEVKYMKEGEKTDVIGAVFKESDSEVDEHAQTSTGVWAKVPGQGGLSLPIEDDSEELPVERRGRKQNQPRPAKQKRKPEVNFSLDAIKEYQQSDEILSKILKLKTEQTEKPAWKDISDKSLEFKSWSDRRIACGKEGEEAKPASTPAKQKKKPEVDFSLDAIKEYQQSDEILSKILKLKTEQTEKPAWKDISDKSLEFKSWSARWELLEIKNGVLVMK</sequence>